<dbReference type="GO" id="GO:0043565">
    <property type="term" value="F:sequence-specific DNA binding"/>
    <property type="evidence" value="ECO:0007669"/>
    <property type="project" value="InterPro"/>
</dbReference>
<name>V7I0M3_9CLOT</name>
<dbReference type="PRINTS" id="PR00032">
    <property type="entry name" value="HTHARAC"/>
</dbReference>
<dbReference type="Gene3D" id="1.10.10.60">
    <property type="entry name" value="Homeodomain-like"/>
    <property type="match status" value="2"/>
</dbReference>
<dbReference type="PANTHER" id="PTHR43280">
    <property type="entry name" value="ARAC-FAMILY TRANSCRIPTIONAL REGULATOR"/>
    <property type="match status" value="1"/>
</dbReference>
<evidence type="ECO:0000313" key="5">
    <source>
        <dbReference type="EMBL" id="ETA79780.1"/>
    </source>
</evidence>
<dbReference type="InterPro" id="IPR020449">
    <property type="entry name" value="Tscrpt_reg_AraC-type_HTH"/>
</dbReference>
<dbReference type="OrthoDB" id="1934152at2"/>
<sequence>MSRKMDNSNPDLTFFKRKGNKMLSFLLDCVSKGDRSGILELFSGNDYSEITKIIVGNETTVAVMVFQYLAPQIVRAAVDGGLPWSEASGHYLQYVDDSRKLGSVSTLLELQKKMFVDYAEMVSNAIHEFSPLVRECRLYIKANPGGNLSLSEISGRLFTSKSHLSHAFKDETGETISDFIRYTRIEESKRMIRYTSATITSIGETLGFSSPSHFSSVFHKVTGMTPMEFRNKYAKVVLGTGQ</sequence>
<evidence type="ECO:0000256" key="3">
    <source>
        <dbReference type="ARBA" id="ARBA00023163"/>
    </source>
</evidence>
<dbReference type="InterPro" id="IPR009057">
    <property type="entry name" value="Homeodomain-like_sf"/>
</dbReference>
<dbReference type="RefSeq" id="WP_023386240.1">
    <property type="nucleotide sequence ID" value="NZ_AXUN02000198.1"/>
</dbReference>
<dbReference type="InterPro" id="IPR018060">
    <property type="entry name" value="HTH_AraC"/>
</dbReference>
<dbReference type="SMART" id="SM00342">
    <property type="entry name" value="HTH_ARAC"/>
    <property type="match status" value="1"/>
</dbReference>
<evidence type="ECO:0000256" key="1">
    <source>
        <dbReference type="ARBA" id="ARBA00023015"/>
    </source>
</evidence>
<proteinExistence type="predicted"/>
<evidence type="ECO:0000259" key="4">
    <source>
        <dbReference type="PROSITE" id="PS01124"/>
    </source>
</evidence>
<keyword evidence="2" id="KW-0238">DNA-binding</keyword>
<keyword evidence="3" id="KW-0804">Transcription</keyword>
<evidence type="ECO:0000313" key="6">
    <source>
        <dbReference type="Proteomes" id="UP000017747"/>
    </source>
</evidence>
<dbReference type="SUPFAM" id="SSF46689">
    <property type="entry name" value="Homeodomain-like"/>
    <property type="match status" value="2"/>
</dbReference>
<dbReference type="Pfam" id="PF12833">
    <property type="entry name" value="HTH_18"/>
    <property type="match status" value="1"/>
</dbReference>
<keyword evidence="6" id="KW-1185">Reference proteome</keyword>
<dbReference type="AlphaFoldDB" id="V7I0M3"/>
<comment type="caution">
    <text evidence="5">The sequence shown here is derived from an EMBL/GenBank/DDBJ whole genome shotgun (WGS) entry which is preliminary data.</text>
</comment>
<dbReference type="Proteomes" id="UP000017747">
    <property type="component" value="Unassembled WGS sequence"/>
</dbReference>
<dbReference type="PANTHER" id="PTHR43280:SF34">
    <property type="entry name" value="ARAC-FAMILY TRANSCRIPTIONAL REGULATOR"/>
    <property type="match status" value="1"/>
</dbReference>
<dbReference type="GO" id="GO:0003700">
    <property type="term" value="F:DNA-binding transcription factor activity"/>
    <property type="evidence" value="ECO:0007669"/>
    <property type="project" value="InterPro"/>
</dbReference>
<gene>
    <name evidence="5" type="ORF">T472_0214750</name>
</gene>
<dbReference type="STRING" id="994573.T472_0214750"/>
<accession>V7I0M3</accession>
<keyword evidence="1" id="KW-0805">Transcription regulation</keyword>
<dbReference type="eggNOG" id="COG2207">
    <property type="taxonomic scope" value="Bacteria"/>
</dbReference>
<evidence type="ECO:0000256" key="2">
    <source>
        <dbReference type="ARBA" id="ARBA00023125"/>
    </source>
</evidence>
<organism evidence="5 6">
    <name type="scientific">Youngiibacter fragilis 232.1</name>
    <dbReference type="NCBI Taxonomy" id="994573"/>
    <lineage>
        <taxon>Bacteria</taxon>
        <taxon>Bacillati</taxon>
        <taxon>Bacillota</taxon>
        <taxon>Clostridia</taxon>
        <taxon>Eubacteriales</taxon>
        <taxon>Clostridiaceae</taxon>
        <taxon>Youngiibacter</taxon>
    </lineage>
</organism>
<protein>
    <recommendedName>
        <fullName evidence="4">HTH araC/xylS-type domain-containing protein</fullName>
    </recommendedName>
</protein>
<feature type="domain" description="HTH araC/xylS-type" evidence="4">
    <location>
        <begin position="134"/>
        <end position="232"/>
    </location>
</feature>
<dbReference type="EMBL" id="AXUN02000198">
    <property type="protein sequence ID" value="ETA79780.1"/>
    <property type="molecule type" value="Genomic_DNA"/>
</dbReference>
<dbReference type="PROSITE" id="PS01124">
    <property type="entry name" value="HTH_ARAC_FAMILY_2"/>
    <property type="match status" value="1"/>
</dbReference>
<reference evidence="5 6" key="1">
    <citation type="journal article" date="2014" name="Genome Announc.">
        <title>Genome Sequence of Youngiibacter fragilis, the Type Strain of the Genus Youngiibacter.</title>
        <authorList>
            <person name="Wawrik C.B."/>
            <person name="Callaghan A.V."/>
            <person name="Stamps B.W."/>
            <person name="Wawrik B."/>
        </authorList>
    </citation>
    <scope>NUCLEOTIDE SEQUENCE [LARGE SCALE GENOMIC DNA]</scope>
    <source>
        <strain evidence="5 6">232.1</strain>
    </source>
</reference>